<dbReference type="InterPro" id="IPR043502">
    <property type="entry name" value="DNA/RNA_pol_sf"/>
</dbReference>
<organism evidence="2 3">
    <name type="scientific">Parnassius mnemosyne</name>
    <name type="common">clouded apollo</name>
    <dbReference type="NCBI Taxonomy" id="213953"/>
    <lineage>
        <taxon>Eukaryota</taxon>
        <taxon>Metazoa</taxon>
        <taxon>Ecdysozoa</taxon>
        <taxon>Arthropoda</taxon>
        <taxon>Hexapoda</taxon>
        <taxon>Insecta</taxon>
        <taxon>Pterygota</taxon>
        <taxon>Neoptera</taxon>
        <taxon>Endopterygota</taxon>
        <taxon>Lepidoptera</taxon>
        <taxon>Glossata</taxon>
        <taxon>Ditrysia</taxon>
        <taxon>Papilionoidea</taxon>
        <taxon>Papilionidae</taxon>
        <taxon>Parnassiinae</taxon>
        <taxon>Parnassini</taxon>
        <taxon>Parnassius</taxon>
        <taxon>Driopa</taxon>
    </lineage>
</organism>
<dbReference type="PANTHER" id="PTHR24559:SF435">
    <property type="entry name" value="RIBONUCLEASE H"/>
    <property type="match status" value="1"/>
</dbReference>
<dbReference type="PANTHER" id="PTHR24559">
    <property type="entry name" value="TRANSPOSON TY3-I GAG-POL POLYPROTEIN"/>
    <property type="match status" value="1"/>
</dbReference>
<sequence length="150" mass="16960">MLKQNIIKASISPLSAPVWVVLKKMDASGKKKWLIVIDYRRLNDVTLNEVYPIPIPLISHILNQLGHSKYFSTLDLVSGFHQIPLNPNDAEKTGFTVINTNAISGHFQFDRMPFGLKSAPSTFQRLMNTVLSGLQGLHCFVYLDDCIIYR</sequence>
<dbReference type="Gene3D" id="3.30.70.270">
    <property type="match status" value="1"/>
</dbReference>
<dbReference type="EMBL" id="CAVLGL010000137">
    <property type="protein sequence ID" value="CAK1602460.1"/>
    <property type="molecule type" value="Genomic_DNA"/>
</dbReference>
<dbReference type="Pfam" id="PF00078">
    <property type="entry name" value="RVT_1"/>
    <property type="match status" value="1"/>
</dbReference>
<dbReference type="CDD" id="cd01647">
    <property type="entry name" value="RT_LTR"/>
    <property type="match status" value="1"/>
</dbReference>
<gene>
    <name evidence="2" type="ORF">PARMNEM_LOCUS20963</name>
</gene>
<name>A0AAV1M5K5_9NEOP</name>
<dbReference type="Proteomes" id="UP001314205">
    <property type="component" value="Unassembled WGS sequence"/>
</dbReference>
<proteinExistence type="predicted"/>
<dbReference type="PROSITE" id="PS50878">
    <property type="entry name" value="RT_POL"/>
    <property type="match status" value="1"/>
</dbReference>
<keyword evidence="3" id="KW-1185">Reference proteome</keyword>
<protein>
    <recommendedName>
        <fullName evidence="1">Reverse transcriptase domain-containing protein</fullName>
    </recommendedName>
</protein>
<dbReference type="SUPFAM" id="SSF56672">
    <property type="entry name" value="DNA/RNA polymerases"/>
    <property type="match status" value="1"/>
</dbReference>
<dbReference type="InterPro" id="IPR043128">
    <property type="entry name" value="Rev_trsase/Diguanyl_cyclase"/>
</dbReference>
<dbReference type="InterPro" id="IPR053134">
    <property type="entry name" value="RNA-dir_DNA_polymerase"/>
</dbReference>
<evidence type="ECO:0000259" key="1">
    <source>
        <dbReference type="PROSITE" id="PS50878"/>
    </source>
</evidence>
<accession>A0AAV1M5K5</accession>
<comment type="caution">
    <text evidence="2">The sequence shown here is derived from an EMBL/GenBank/DDBJ whole genome shotgun (WGS) entry which is preliminary data.</text>
</comment>
<dbReference type="InterPro" id="IPR000477">
    <property type="entry name" value="RT_dom"/>
</dbReference>
<feature type="domain" description="Reverse transcriptase" evidence="1">
    <location>
        <begin position="1"/>
        <end position="150"/>
    </location>
</feature>
<dbReference type="GO" id="GO:0071897">
    <property type="term" value="P:DNA biosynthetic process"/>
    <property type="evidence" value="ECO:0007669"/>
    <property type="project" value="UniProtKB-ARBA"/>
</dbReference>
<reference evidence="2 3" key="1">
    <citation type="submission" date="2023-11" db="EMBL/GenBank/DDBJ databases">
        <authorList>
            <person name="Hedman E."/>
            <person name="Englund M."/>
            <person name="Stromberg M."/>
            <person name="Nyberg Akerstrom W."/>
            <person name="Nylinder S."/>
            <person name="Jareborg N."/>
            <person name="Kallberg Y."/>
            <person name="Kronander E."/>
        </authorList>
    </citation>
    <scope>NUCLEOTIDE SEQUENCE [LARGE SCALE GENOMIC DNA]</scope>
</reference>
<dbReference type="AlphaFoldDB" id="A0AAV1M5K5"/>
<evidence type="ECO:0000313" key="2">
    <source>
        <dbReference type="EMBL" id="CAK1602460.1"/>
    </source>
</evidence>
<dbReference type="Gene3D" id="3.10.10.10">
    <property type="entry name" value="HIV Type 1 Reverse Transcriptase, subunit A, domain 1"/>
    <property type="match status" value="1"/>
</dbReference>
<evidence type="ECO:0000313" key="3">
    <source>
        <dbReference type="Proteomes" id="UP001314205"/>
    </source>
</evidence>